<dbReference type="OrthoDB" id="5340195at2759"/>
<dbReference type="Proteomes" id="UP000799778">
    <property type="component" value="Unassembled WGS sequence"/>
</dbReference>
<accession>A0A6A5Y710</accession>
<dbReference type="GeneID" id="54289986"/>
<organism evidence="1 2">
    <name type="scientific">Aaosphaeria arxii CBS 175.79</name>
    <dbReference type="NCBI Taxonomy" id="1450172"/>
    <lineage>
        <taxon>Eukaryota</taxon>
        <taxon>Fungi</taxon>
        <taxon>Dikarya</taxon>
        <taxon>Ascomycota</taxon>
        <taxon>Pezizomycotina</taxon>
        <taxon>Dothideomycetes</taxon>
        <taxon>Pleosporomycetidae</taxon>
        <taxon>Pleosporales</taxon>
        <taxon>Pleosporales incertae sedis</taxon>
        <taxon>Aaosphaeria</taxon>
    </lineage>
</organism>
<dbReference type="AlphaFoldDB" id="A0A6A5Y710"/>
<name>A0A6A5Y710_9PLEO</name>
<dbReference type="RefSeq" id="XP_033388683.1">
    <property type="nucleotide sequence ID" value="XM_033532589.1"/>
</dbReference>
<gene>
    <name evidence="1" type="ORF">BU24DRAFT_469138</name>
</gene>
<evidence type="ECO:0000313" key="2">
    <source>
        <dbReference type="Proteomes" id="UP000799778"/>
    </source>
</evidence>
<proteinExistence type="predicted"/>
<reference evidence="1" key="1">
    <citation type="journal article" date="2020" name="Stud. Mycol.">
        <title>101 Dothideomycetes genomes: a test case for predicting lifestyles and emergence of pathogens.</title>
        <authorList>
            <person name="Haridas S."/>
            <person name="Albert R."/>
            <person name="Binder M."/>
            <person name="Bloem J."/>
            <person name="Labutti K."/>
            <person name="Salamov A."/>
            <person name="Andreopoulos B."/>
            <person name="Baker S."/>
            <person name="Barry K."/>
            <person name="Bills G."/>
            <person name="Bluhm B."/>
            <person name="Cannon C."/>
            <person name="Castanera R."/>
            <person name="Culley D."/>
            <person name="Daum C."/>
            <person name="Ezra D."/>
            <person name="Gonzalez J."/>
            <person name="Henrissat B."/>
            <person name="Kuo A."/>
            <person name="Liang C."/>
            <person name="Lipzen A."/>
            <person name="Lutzoni F."/>
            <person name="Magnuson J."/>
            <person name="Mondo S."/>
            <person name="Nolan M."/>
            <person name="Ohm R."/>
            <person name="Pangilinan J."/>
            <person name="Park H.-J."/>
            <person name="Ramirez L."/>
            <person name="Alfaro M."/>
            <person name="Sun H."/>
            <person name="Tritt A."/>
            <person name="Yoshinaga Y."/>
            <person name="Zwiers L.-H."/>
            <person name="Turgeon B."/>
            <person name="Goodwin S."/>
            <person name="Spatafora J."/>
            <person name="Crous P."/>
            <person name="Grigoriev I."/>
        </authorList>
    </citation>
    <scope>NUCLEOTIDE SEQUENCE</scope>
    <source>
        <strain evidence="1">CBS 175.79</strain>
    </source>
</reference>
<sequence>MPRVAPLSLCYAQLVKGSWPNSFPKQLATSRRRPGLTQAEYLYHHTIVHGQKAWNAPDTEDQPLTYIQDLVFDSAYGINTSVPALSPSFVGHQDITELYSRSEVAFRLPPVNNYTASVIGPDGLSFNDLPVTLSLYAYETFRAVQTKCTKKPTTPFHAFFWAFGAAANANTIVFNNATFADAIANTLLDALPSGSIYNLSIHTPIADLDSRPYYGGLNHPTVNAVLKFWLCNDNTSVFAFRKAQLGLIEKNNQLGLDLSNTFVQFTRQTVIYDRTVGQGVRGDVVLNGPAF</sequence>
<protein>
    <submittedName>
        <fullName evidence="1">Uncharacterized protein</fullName>
    </submittedName>
</protein>
<keyword evidence="2" id="KW-1185">Reference proteome</keyword>
<dbReference type="EMBL" id="ML978066">
    <property type="protein sequence ID" value="KAF2020344.1"/>
    <property type="molecule type" value="Genomic_DNA"/>
</dbReference>
<evidence type="ECO:0000313" key="1">
    <source>
        <dbReference type="EMBL" id="KAF2020344.1"/>
    </source>
</evidence>